<dbReference type="AlphaFoldDB" id="A0A644XBY3"/>
<accession>A0A644XBY3</accession>
<name>A0A644XBY3_9ZZZZ</name>
<gene>
    <name evidence="2" type="ORF">SDC9_59654</name>
</gene>
<evidence type="ECO:0000259" key="1">
    <source>
        <dbReference type="Pfam" id="PF09369"/>
    </source>
</evidence>
<dbReference type="Pfam" id="PF09369">
    <property type="entry name" value="MZB"/>
    <property type="match status" value="1"/>
</dbReference>
<dbReference type="EMBL" id="VSSQ01002099">
    <property type="protein sequence ID" value="MPM13298.1"/>
    <property type="molecule type" value="Genomic_DNA"/>
</dbReference>
<comment type="caution">
    <text evidence="2">The sequence shown here is derived from an EMBL/GenBank/DDBJ whole genome shotgun (WGS) entry which is preliminary data.</text>
</comment>
<organism evidence="2">
    <name type="scientific">bioreactor metagenome</name>
    <dbReference type="NCBI Taxonomy" id="1076179"/>
    <lineage>
        <taxon>unclassified sequences</taxon>
        <taxon>metagenomes</taxon>
        <taxon>ecological metagenomes</taxon>
    </lineage>
</organism>
<dbReference type="InterPro" id="IPR018973">
    <property type="entry name" value="MZB"/>
</dbReference>
<sequence>METPAFDVFYREGYIPSYSFPKNVVRFFVEKESERGKNAPREVQYAPERDIAVALSEYAPGRFVTIDKKIFKSGGIYANPRPKGFETNQAEFYFNNNEYYKDIYICSECNWFGLEKEDSQRSACPYCGADVVRNHMLRPWGFSPVRGDEVKFEDEDEQYTYAEAPYYSYVPEDTEMASFGQSNIRFANLPDKKVLTVNMGKSKNGFNICKKCGGAEVAEANATGTFSFSQPYHDNRGLCRHEGTVDTGIYLGYEFLTDMFMLDISYDSTELVGNRSAEEKSILRAAATSMHEALKKAISIVLDIDYNEISGGWRPRIKSDGASHLEMFFYDNLSSGAGYSSLIGSILDDALDRARTILSECECSRSCKNCLDNYWNQRNHQLFDRQLGLQLLNYAQYGQLPNEYSVLDKEAYLAPLKKLISRIRAVRELNMQLLSM</sequence>
<protein>
    <recommendedName>
        <fullName evidence="1">MrfA-like Zn-binding domain-containing protein</fullName>
    </recommendedName>
</protein>
<feature type="domain" description="MrfA-like Zn-binding" evidence="1">
    <location>
        <begin position="291"/>
        <end position="371"/>
    </location>
</feature>
<reference evidence="2" key="1">
    <citation type="submission" date="2019-08" db="EMBL/GenBank/DDBJ databases">
        <authorList>
            <person name="Kucharzyk K."/>
            <person name="Murdoch R.W."/>
            <person name="Higgins S."/>
            <person name="Loffler F."/>
        </authorList>
    </citation>
    <scope>NUCLEOTIDE SEQUENCE</scope>
</reference>
<evidence type="ECO:0000313" key="2">
    <source>
        <dbReference type="EMBL" id="MPM13298.1"/>
    </source>
</evidence>
<proteinExistence type="predicted"/>